<name>A0A1H9TPL0_9FIRM</name>
<keyword evidence="1" id="KW-0347">Helicase</keyword>
<dbReference type="GO" id="GO:0043138">
    <property type="term" value="F:3'-5' DNA helicase activity"/>
    <property type="evidence" value="ECO:0007669"/>
    <property type="project" value="TreeGrafter"/>
</dbReference>
<keyword evidence="2" id="KW-1185">Reference proteome</keyword>
<dbReference type="RefSeq" id="WP_074730769.1">
    <property type="nucleotide sequence ID" value="NZ_FOGW01000018.1"/>
</dbReference>
<dbReference type="InterPro" id="IPR000212">
    <property type="entry name" value="DNA_helicase_UvrD/REP"/>
</dbReference>
<dbReference type="Pfam" id="PF13245">
    <property type="entry name" value="AAA_19"/>
    <property type="match status" value="1"/>
</dbReference>
<reference evidence="2" key="1">
    <citation type="submission" date="2016-10" db="EMBL/GenBank/DDBJ databases">
        <authorList>
            <person name="Varghese N."/>
            <person name="Submissions S."/>
        </authorList>
    </citation>
    <scope>NUCLEOTIDE SEQUENCE [LARGE SCALE GENOMIC DNA]</scope>
    <source>
        <strain evidence="2">S1b</strain>
    </source>
</reference>
<dbReference type="Gene3D" id="3.40.50.300">
    <property type="entry name" value="P-loop containing nucleotide triphosphate hydrolases"/>
    <property type="match status" value="2"/>
</dbReference>
<evidence type="ECO:0000313" key="1">
    <source>
        <dbReference type="EMBL" id="SER98849.1"/>
    </source>
</evidence>
<dbReference type="GO" id="GO:0000725">
    <property type="term" value="P:recombinational repair"/>
    <property type="evidence" value="ECO:0007669"/>
    <property type="project" value="TreeGrafter"/>
</dbReference>
<dbReference type="SUPFAM" id="SSF52540">
    <property type="entry name" value="P-loop containing nucleoside triphosphate hydrolases"/>
    <property type="match status" value="1"/>
</dbReference>
<protein>
    <submittedName>
        <fullName evidence="1">UvrD/REP helicase N-terminal domain-containing protein</fullName>
    </submittedName>
</protein>
<dbReference type="GO" id="GO:0003677">
    <property type="term" value="F:DNA binding"/>
    <property type="evidence" value="ECO:0007669"/>
    <property type="project" value="InterPro"/>
</dbReference>
<sequence length="444" mass="50932">MRIIIAGAGSGKTTSMASIIAESANNRLQGKYYFCIAFTNNAVEHISSKLRELYHGEIPKYIKVMTIHSFLYQEVIKPYYYLLYGISYERVSLKPLGNNAKYHAKEVSDLEKRGALHVSAITQRAMWVLKGKSTDKKAHKDKRKQIIDVFSNYCDHIFVDEAQDIDDSTKQILETLDDKGIDITAVGDPKQDLHGFGNLRMLSENKNVNVEYINRCYRCPMKHLRISNTIVNDNEIQNSDIDGGLVRIRFETDIPDIGEFIKAEGFDLAYIVKKNNRFDTHAVKQDGLFDGLYHLMLELIPKYSDDTDLMIHRYSYWAAQRFINDATKGKELSKTVRRVFDCKIESKEYAQIASLINNVQNNEANVLVSSIESIKGQEGNNCLFILSKDLASYLFLDKKDDNKMKAALYVALTRSRKDLTILLTTEAEKKYSKKFVEEYFSQFT</sequence>
<keyword evidence="1" id="KW-0547">Nucleotide-binding</keyword>
<dbReference type="InterPro" id="IPR027417">
    <property type="entry name" value="P-loop_NTPase"/>
</dbReference>
<proteinExistence type="predicted"/>
<dbReference type="GO" id="GO:0005524">
    <property type="term" value="F:ATP binding"/>
    <property type="evidence" value="ECO:0007669"/>
    <property type="project" value="InterPro"/>
</dbReference>
<dbReference type="Proteomes" id="UP000182471">
    <property type="component" value="Unassembled WGS sequence"/>
</dbReference>
<dbReference type="PANTHER" id="PTHR11070">
    <property type="entry name" value="UVRD / RECB / PCRA DNA HELICASE FAMILY MEMBER"/>
    <property type="match status" value="1"/>
</dbReference>
<dbReference type="PANTHER" id="PTHR11070:SF2">
    <property type="entry name" value="ATP-DEPENDENT DNA HELICASE SRS2"/>
    <property type="match status" value="1"/>
</dbReference>
<gene>
    <name evidence="1" type="ORF">SAMN02910429_01720</name>
</gene>
<evidence type="ECO:0000313" key="2">
    <source>
        <dbReference type="Proteomes" id="UP000182471"/>
    </source>
</evidence>
<keyword evidence="1" id="KW-0378">Hydrolase</keyword>
<dbReference type="AlphaFoldDB" id="A0A1H9TPL0"/>
<organism evidence="1 2">
    <name type="scientific">Lachnobacterium bovis</name>
    <dbReference type="NCBI Taxonomy" id="140626"/>
    <lineage>
        <taxon>Bacteria</taxon>
        <taxon>Bacillati</taxon>
        <taxon>Bacillota</taxon>
        <taxon>Clostridia</taxon>
        <taxon>Lachnospirales</taxon>
        <taxon>Lachnospiraceae</taxon>
        <taxon>Lachnobacterium</taxon>
    </lineage>
</organism>
<accession>A0A1H9TPL0</accession>
<keyword evidence="1" id="KW-0067">ATP-binding</keyword>
<dbReference type="EMBL" id="FOGW01000018">
    <property type="protein sequence ID" value="SER98849.1"/>
    <property type="molecule type" value="Genomic_DNA"/>
</dbReference>